<proteinExistence type="predicted"/>
<sequence length="120" mass="13508">MRLIIIVVVVFACILASMLFALAYQNAIKENDTIALSVETLVYNSSNASLKYLYDTAMLMYQTTVERLSDQHVEFMNNSIMLESRANASVITSMVNAQKDNIGMRMKLSIEVERGEEGEE</sequence>
<evidence type="ECO:0000313" key="1">
    <source>
        <dbReference type="EMBL" id="SPC34220.1"/>
    </source>
</evidence>
<dbReference type="RefSeq" id="WP_103287071.1">
    <property type="nucleotide sequence ID" value="NZ_LT981265.1"/>
</dbReference>
<dbReference type="GeneID" id="41595078"/>
<protein>
    <submittedName>
        <fullName evidence="1">Uncharacterized protein</fullName>
    </submittedName>
</protein>
<dbReference type="KEGG" id="ncv:NCAV_1043"/>
<gene>
    <name evidence="1" type="ORF">NCAV_1043</name>
</gene>
<reference evidence="2" key="1">
    <citation type="submission" date="2018-01" db="EMBL/GenBank/DDBJ databases">
        <authorList>
            <person name="Kerou L M."/>
        </authorList>
    </citation>
    <scope>NUCLEOTIDE SEQUENCE [LARGE SCALE GENOMIC DNA]</scope>
    <source>
        <strain evidence="2">SCU2</strain>
    </source>
</reference>
<accession>A0A2K5ARD7</accession>
<name>A0A2K5ARD7_9ARCH</name>
<dbReference type="Proteomes" id="UP000236248">
    <property type="component" value="Chromosome NCAV"/>
</dbReference>
<keyword evidence="2" id="KW-1185">Reference proteome</keyword>
<dbReference type="AlphaFoldDB" id="A0A2K5ARD7"/>
<evidence type="ECO:0000313" key="2">
    <source>
        <dbReference type="Proteomes" id="UP000236248"/>
    </source>
</evidence>
<dbReference type="EMBL" id="LT981265">
    <property type="protein sequence ID" value="SPC34220.1"/>
    <property type="molecule type" value="Genomic_DNA"/>
</dbReference>
<organism evidence="1 2">
    <name type="scientific">Candidatus Nitrosocaldus cavascurensis</name>
    <dbReference type="NCBI Taxonomy" id="2058097"/>
    <lineage>
        <taxon>Archaea</taxon>
        <taxon>Nitrososphaerota</taxon>
        <taxon>Nitrososphaeria</taxon>
        <taxon>Candidatus Nitrosocaldales</taxon>
        <taxon>Candidatus Nitrosocaldaceae</taxon>
        <taxon>Candidatus Nitrosocaldus</taxon>
    </lineage>
</organism>